<dbReference type="EMBL" id="SRRO01000001">
    <property type="protein sequence ID" value="TGN65799.1"/>
    <property type="molecule type" value="Genomic_DNA"/>
</dbReference>
<accession>A0A4Z1CMT6</accession>
<feature type="region of interest" description="Disordered" evidence="1">
    <location>
        <begin position="22"/>
        <end position="46"/>
    </location>
</feature>
<reference evidence="2 3" key="1">
    <citation type="submission" date="2019-04" db="EMBL/GenBank/DDBJ databases">
        <title>Three New Species of Nocardioides, Nocardioides euryhalodurans sp. nov., Nocardioides seonyuensis sp. nov. and Nocardioides eburneoflavus sp. nov. Isolated from Soil.</title>
        <authorList>
            <person name="Roh S.G."/>
            <person name="Lee C."/>
            <person name="Kim M.-K."/>
            <person name="Kim S.B."/>
        </authorList>
    </citation>
    <scope>NUCLEOTIDE SEQUENCE [LARGE SCALE GENOMIC DNA]</scope>
    <source>
        <strain evidence="2 3">MMS17-SY213</strain>
    </source>
</reference>
<gene>
    <name evidence="2" type="ORF">EXE59_18945</name>
</gene>
<proteinExistence type="predicted"/>
<comment type="caution">
    <text evidence="2">The sequence shown here is derived from an EMBL/GenBank/DDBJ whole genome shotgun (WGS) entry which is preliminary data.</text>
</comment>
<evidence type="ECO:0000256" key="1">
    <source>
        <dbReference type="SAM" id="MobiDB-lite"/>
    </source>
</evidence>
<organism evidence="2 3">
    <name type="scientific">Nocardioides eburneiflavus</name>
    <dbReference type="NCBI Taxonomy" id="2518372"/>
    <lineage>
        <taxon>Bacteria</taxon>
        <taxon>Bacillati</taxon>
        <taxon>Actinomycetota</taxon>
        <taxon>Actinomycetes</taxon>
        <taxon>Propionibacteriales</taxon>
        <taxon>Nocardioidaceae</taxon>
        <taxon>Nocardioides</taxon>
    </lineage>
</organism>
<dbReference type="AlphaFoldDB" id="A0A4Z1CMT6"/>
<evidence type="ECO:0000313" key="3">
    <source>
        <dbReference type="Proteomes" id="UP000297496"/>
    </source>
</evidence>
<evidence type="ECO:0000313" key="2">
    <source>
        <dbReference type="EMBL" id="TGN65799.1"/>
    </source>
</evidence>
<dbReference type="RefSeq" id="WP_135840290.1">
    <property type="nucleotide sequence ID" value="NZ_SRRO01000001.1"/>
</dbReference>
<protein>
    <submittedName>
        <fullName evidence="2">Uncharacterized protein</fullName>
    </submittedName>
</protein>
<dbReference type="Proteomes" id="UP000297496">
    <property type="component" value="Unassembled WGS sequence"/>
</dbReference>
<keyword evidence="3" id="KW-1185">Reference proteome</keyword>
<name>A0A4Z1CMT6_9ACTN</name>
<sequence>MSTWTFEITDTINRRFRVARGAHEELHGQSDNGTTAPRPVAGSAAEASDGRLRVMITFDDGNTAEYGRSSTAGQLAFVRWV</sequence>